<name>A0A023B2M4_GRENI</name>
<sequence length="94" mass="10880">MSRLTEEAEWTEQAKWCKGGWVIMFLLISPYITMPHFYVLFNNRIFGLLLVLFSNYFISLPLLRFAIIQGQLKQGTVIVSLSRSITVIYADFAV</sequence>
<keyword evidence="1" id="KW-0472">Membrane</keyword>
<dbReference type="AlphaFoldDB" id="A0A023B2M4"/>
<evidence type="ECO:0000256" key="1">
    <source>
        <dbReference type="SAM" id="Phobius"/>
    </source>
</evidence>
<dbReference type="EMBL" id="AFNH02000934">
    <property type="protein sequence ID" value="EZG50649.1"/>
    <property type="molecule type" value="Genomic_DNA"/>
</dbReference>
<keyword evidence="1 2" id="KW-0812">Transmembrane</keyword>
<evidence type="ECO:0000313" key="3">
    <source>
        <dbReference type="Proteomes" id="UP000019763"/>
    </source>
</evidence>
<accession>A0A023B2M4</accession>
<reference evidence="2" key="1">
    <citation type="submission" date="2013-12" db="EMBL/GenBank/DDBJ databases">
        <authorList>
            <person name="Omoto C.K."/>
            <person name="Sibley D."/>
            <person name="Venepally P."/>
            <person name="Hadjithomas M."/>
            <person name="Karamycheva S."/>
            <person name="Brunk B."/>
            <person name="Roos D."/>
            <person name="Caler E."/>
            <person name="Lorenzi H."/>
        </authorList>
    </citation>
    <scope>NUCLEOTIDE SEQUENCE</scope>
</reference>
<evidence type="ECO:0000313" key="2">
    <source>
        <dbReference type="EMBL" id="EZG50649.1"/>
    </source>
</evidence>
<protein>
    <submittedName>
        <fullName evidence="2">Transmembrane protein</fullName>
    </submittedName>
</protein>
<comment type="caution">
    <text evidence="2">The sequence shown here is derived from an EMBL/GenBank/DDBJ whole genome shotgun (WGS) entry which is preliminary data.</text>
</comment>
<organism evidence="2 3">
    <name type="scientific">Gregarina niphandrodes</name>
    <name type="common">Septate eugregarine</name>
    <dbReference type="NCBI Taxonomy" id="110365"/>
    <lineage>
        <taxon>Eukaryota</taxon>
        <taxon>Sar</taxon>
        <taxon>Alveolata</taxon>
        <taxon>Apicomplexa</taxon>
        <taxon>Conoidasida</taxon>
        <taxon>Gregarinasina</taxon>
        <taxon>Eugregarinorida</taxon>
        <taxon>Gregarinidae</taxon>
        <taxon>Gregarina</taxon>
    </lineage>
</organism>
<keyword evidence="3" id="KW-1185">Reference proteome</keyword>
<gene>
    <name evidence="2" type="ORF">GNI_125380</name>
</gene>
<dbReference type="GeneID" id="22914415"/>
<dbReference type="VEuPathDB" id="CryptoDB:GNI_125380"/>
<feature type="transmembrane region" description="Helical" evidence="1">
    <location>
        <begin position="21"/>
        <end position="39"/>
    </location>
</feature>
<proteinExistence type="predicted"/>
<dbReference type="Proteomes" id="UP000019763">
    <property type="component" value="Unassembled WGS sequence"/>
</dbReference>
<feature type="transmembrane region" description="Helical" evidence="1">
    <location>
        <begin position="45"/>
        <end position="63"/>
    </location>
</feature>
<dbReference type="RefSeq" id="XP_011131994.1">
    <property type="nucleotide sequence ID" value="XM_011133692.1"/>
</dbReference>
<keyword evidence="1" id="KW-1133">Transmembrane helix</keyword>